<dbReference type="AlphaFoldDB" id="A0A1G2PU95"/>
<protein>
    <recommendedName>
        <fullName evidence="3">Ig-like domain-containing protein</fullName>
    </recommendedName>
</protein>
<accession>A0A1G2PU95</accession>
<dbReference type="EMBL" id="MHSW01000025">
    <property type="protein sequence ID" value="OHA51171.1"/>
    <property type="molecule type" value="Genomic_DNA"/>
</dbReference>
<sequence length="308" mass="33602">MIYFSQRIIIAIAVGILALGATGIGITVFASGFIKTENSFNAYPSTVAVGSGSTLSWSSTRAVSCTASGAWSGKKDPKGTEIVKPTETSVYSIACYNARGMETTSSLTVTTRPKVHIDIFELTPSSDVADGQAVTIRWNAQEAVRCTARGSWSGNKSKSGSEILYPSRSSASISTAPYYLDCYGNSFDLNDKNDIDSRTIQLNFRDPSILFDPEAYLVHSGRVLSVDTENKSFVFQPDGSTSKSTVYYNDNSKYFFCSKMQSYFREIVTGARYKISVKQDIQGLEVKNILVAVDDLSVCISAWGFKEE</sequence>
<gene>
    <name evidence="1" type="ORF">A3A97_02770</name>
</gene>
<reference evidence="1 2" key="1">
    <citation type="journal article" date="2016" name="Nat. Commun.">
        <title>Thousands of microbial genomes shed light on interconnected biogeochemical processes in an aquifer system.</title>
        <authorList>
            <person name="Anantharaman K."/>
            <person name="Brown C.T."/>
            <person name="Hug L.A."/>
            <person name="Sharon I."/>
            <person name="Castelle C.J."/>
            <person name="Probst A.J."/>
            <person name="Thomas B.C."/>
            <person name="Singh A."/>
            <person name="Wilkins M.J."/>
            <person name="Karaoz U."/>
            <person name="Brodie E.L."/>
            <person name="Williams K.H."/>
            <person name="Hubbard S.S."/>
            <person name="Banfield J.F."/>
        </authorList>
    </citation>
    <scope>NUCLEOTIDE SEQUENCE [LARGE SCALE GENOMIC DNA]</scope>
</reference>
<comment type="caution">
    <text evidence="1">The sequence shown here is derived from an EMBL/GenBank/DDBJ whole genome shotgun (WGS) entry which is preliminary data.</text>
</comment>
<evidence type="ECO:0008006" key="3">
    <source>
        <dbReference type="Google" id="ProtNLM"/>
    </source>
</evidence>
<evidence type="ECO:0000313" key="1">
    <source>
        <dbReference type="EMBL" id="OHA51171.1"/>
    </source>
</evidence>
<organism evidence="1 2">
    <name type="scientific">Candidatus Terrybacteria bacterium RIFCSPLOWO2_01_FULL_40_23</name>
    <dbReference type="NCBI Taxonomy" id="1802366"/>
    <lineage>
        <taxon>Bacteria</taxon>
        <taxon>Candidatus Terryibacteriota</taxon>
    </lineage>
</organism>
<evidence type="ECO:0000313" key="2">
    <source>
        <dbReference type="Proteomes" id="UP000176951"/>
    </source>
</evidence>
<proteinExistence type="predicted"/>
<name>A0A1G2PU95_9BACT</name>
<dbReference type="Proteomes" id="UP000176951">
    <property type="component" value="Unassembled WGS sequence"/>
</dbReference>